<evidence type="ECO:0000256" key="4">
    <source>
        <dbReference type="ARBA" id="ARBA00022692"/>
    </source>
</evidence>
<keyword evidence="3" id="KW-1003">Cell membrane</keyword>
<feature type="transmembrane region" description="Helical" evidence="7">
    <location>
        <begin position="222"/>
        <end position="239"/>
    </location>
</feature>
<proteinExistence type="inferred from homology"/>
<comment type="caution">
    <text evidence="9">The sequence shown here is derived from an EMBL/GenBank/DDBJ whole genome shotgun (WGS) entry which is preliminary data.</text>
</comment>
<dbReference type="GO" id="GO:0055085">
    <property type="term" value="P:transmembrane transport"/>
    <property type="evidence" value="ECO:0007669"/>
    <property type="project" value="InterPro"/>
</dbReference>
<evidence type="ECO:0000259" key="8">
    <source>
        <dbReference type="PROSITE" id="PS50928"/>
    </source>
</evidence>
<keyword evidence="6 7" id="KW-0472">Membrane</keyword>
<name>A0A418VK09_RHOPL</name>
<gene>
    <name evidence="9" type="ORF">D4Q52_04950</name>
</gene>
<keyword evidence="4 7" id="KW-0812">Transmembrane</keyword>
<dbReference type="PROSITE" id="PS50928">
    <property type="entry name" value="ABC_TM1"/>
    <property type="match status" value="1"/>
</dbReference>
<sequence>MKARAVPLLVGLLSLAAAIALWEAASLFRLASPAFLPPPSSVARAFVELVQDGEVWRQLLRTAGLFVGAYAIACALGITVGIWMGCSEFADGLLEPLVELLRPIPKSALVPALFLFLGIGPLTMVTVVVFAAVFPVLINVYQGVRGLDPVLQDTARTFGCSRWRTIRSVVLPATLPAIFTGMKVSLSLGIVLTVLAEMLAGQSGLGFVILDTQRSFQTAQMYAWVMVLAAFGAACSLAFDRIERVAIPWHGR</sequence>
<accession>A0A418VK09</accession>
<dbReference type="SUPFAM" id="SSF161098">
    <property type="entry name" value="MetI-like"/>
    <property type="match status" value="1"/>
</dbReference>
<reference evidence="9 10" key="1">
    <citation type="submission" date="2018-09" db="EMBL/GenBank/DDBJ databases">
        <title>Draft genome sequence of Rhodopseudomonas palustris 2.1.18.</title>
        <authorList>
            <person name="Robertson S.L."/>
            <person name="Meyer T.E."/>
            <person name="Kyndt J.A."/>
        </authorList>
    </citation>
    <scope>NUCLEOTIDE SEQUENCE [LARGE SCALE GENOMIC DNA]</scope>
    <source>
        <strain evidence="9 10">2.1.18</strain>
    </source>
</reference>
<keyword evidence="2 7" id="KW-0813">Transport</keyword>
<dbReference type="AlphaFoldDB" id="A0A418VK09"/>
<dbReference type="InterPro" id="IPR000515">
    <property type="entry name" value="MetI-like"/>
</dbReference>
<dbReference type="CDD" id="cd06261">
    <property type="entry name" value="TM_PBP2"/>
    <property type="match status" value="1"/>
</dbReference>
<evidence type="ECO:0000256" key="5">
    <source>
        <dbReference type="ARBA" id="ARBA00022989"/>
    </source>
</evidence>
<dbReference type="Proteomes" id="UP000285523">
    <property type="component" value="Unassembled WGS sequence"/>
</dbReference>
<dbReference type="PANTHER" id="PTHR30151:SF0">
    <property type="entry name" value="ABC TRANSPORTER PERMEASE PROTEIN MJ0413-RELATED"/>
    <property type="match status" value="1"/>
</dbReference>
<evidence type="ECO:0000313" key="10">
    <source>
        <dbReference type="Proteomes" id="UP000285523"/>
    </source>
</evidence>
<evidence type="ECO:0000256" key="6">
    <source>
        <dbReference type="ARBA" id="ARBA00023136"/>
    </source>
</evidence>
<comment type="similarity">
    <text evidence="7">Belongs to the binding-protein-dependent transport system permease family.</text>
</comment>
<organism evidence="9 10">
    <name type="scientific">Rhodopseudomonas palustris</name>
    <dbReference type="NCBI Taxonomy" id="1076"/>
    <lineage>
        <taxon>Bacteria</taxon>
        <taxon>Pseudomonadati</taxon>
        <taxon>Pseudomonadota</taxon>
        <taxon>Alphaproteobacteria</taxon>
        <taxon>Hyphomicrobiales</taxon>
        <taxon>Nitrobacteraceae</taxon>
        <taxon>Rhodopseudomonas</taxon>
    </lineage>
</organism>
<dbReference type="OrthoDB" id="9786495at2"/>
<evidence type="ECO:0000256" key="2">
    <source>
        <dbReference type="ARBA" id="ARBA00022448"/>
    </source>
</evidence>
<dbReference type="PANTHER" id="PTHR30151">
    <property type="entry name" value="ALKANE SULFONATE ABC TRANSPORTER-RELATED, MEMBRANE SUBUNIT"/>
    <property type="match status" value="1"/>
</dbReference>
<evidence type="ECO:0000256" key="1">
    <source>
        <dbReference type="ARBA" id="ARBA00004651"/>
    </source>
</evidence>
<dbReference type="Gene3D" id="1.10.3720.10">
    <property type="entry name" value="MetI-like"/>
    <property type="match status" value="1"/>
</dbReference>
<evidence type="ECO:0000256" key="7">
    <source>
        <dbReference type="RuleBase" id="RU363032"/>
    </source>
</evidence>
<feature type="transmembrane region" description="Helical" evidence="7">
    <location>
        <begin position="63"/>
        <end position="86"/>
    </location>
</feature>
<dbReference type="Pfam" id="PF00528">
    <property type="entry name" value="BPD_transp_1"/>
    <property type="match status" value="1"/>
</dbReference>
<feature type="transmembrane region" description="Helical" evidence="7">
    <location>
        <begin position="107"/>
        <end position="138"/>
    </location>
</feature>
<protein>
    <submittedName>
        <fullName evidence="9">ABC transporter permease</fullName>
    </submittedName>
</protein>
<dbReference type="GO" id="GO:0005886">
    <property type="term" value="C:plasma membrane"/>
    <property type="evidence" value="ECO:0007669"/>
    <property type="project" value="UniProtKB-SubCell"/>
</dbReference>
<keyword evidence="5 7" id="KW-1133">Transmembrane helix</keyword>
<feature type="domain" description="ABC transmembrane type-1" evidence="8">
    <location>
        <begin position="59"/>
        <end position="243"/>
    </location>
</feature>
<feature type="transmembrane region" description="Helical" evidence="7">
    <location>
        <begin position="186"/>
        <end position="210"/>
    </location>
</feature>
<evidence type="ECO:0000313" key="9">
    <source>
        <dbReference type="EMBL" id="RJF76498.1"/>
    </source>
</evidence>
<comment type="subcellular location">
    <subcellularLocation>
        <location evidence="1 7">Cell membrane</location>
        <topology evidence="1 7">Multi-pass membrane protein</topology>
    </subcellularLocation>
</comment>
<evidence type="ECO:0000256" key="3">
    <source>
        <dbReference type="ARBA" id="ARBA00022475"/>
    </source>
</evidence>
<dbReference type="EMBL" id="QYYD01000004">
    <property type="protein sequence ID" value="RJF76498.1"/>
    <property type="molecule type" value="Genomic_DNA"/>
</dbReference>
<dbReference type="RefSeq" id="WP_119855444.1">
    <property type="nucleotide sequence ID" value="NZ_QYYD01000004.1"/>
</dbReference>
<dbReference type="InterPro" id="IPR035906">
    <property type="entry name" value="MetI-like_sf"/>
</dbReference>